<sequence>MTMSPLFLRPVALGTAAFTLALAGCTTTTDSFLSSRVDYRAAAATPAPTLQVPPDLTQLSGDPRYQPPVGGSVSATALQSAAAEASGKPQAGASSATAIAPQSSGDLRIERSGQQRWLVTRQTPEQLWPVLRQFWQDSGFALASDLPQAGVMETDWAENRAKLPDDLISRTVGKVLDRLRDTGERDRYRTRVERNGEFTEIYISHRGLEEIATGPKERTETLRWVARPSDAGLEAEMLARLMVRLGTADENAKPSAQAVDSALKTVTAAPAAAQRARLLEGQPGAVLEIDDSLERSWRRVGLALDRSSFTVEERDRGAGLYTLRYVDPKLAGKEEPSLLSRMFGARKDDLSGTRYRLRLSGSGERTQVVVLDEQSRPVADEGARSIAQLLVGELR</sequence>
<reference evidence="3 4" key="1">
    <citation type="submission" date="2019-02" db="EMBL/GenBank/DDBJ databases">
        <title>Complete Genome Sequence and Methylome Analysis of Sphaerotilus natans subsp. sulfidivorans D-507.</title>
        <authorList>
            <person name="Fomenkov A."/>
            <person name="Gridneva E."/>
            <person name="Smolyakov D."/>
            <person name="Dubinina G."/>
            <person name="Vincze T."/>
            <person name="Grabovich M."/>
            <person name="Roberts R.J."/>
        </authorList>
    </citation>
    <scope>NUCLEOTIDE SEQUENCE [LARGE SCALE GENOMIC DNA]</scope>
    <source>
        <strain evidence="3 4">D-507</strain>
    </source>
</reference>
<organism evidence="3 4">
    <name type="scientific">Sphaerotilus sulfidivorans</name>
    <dbReference type="NCBI Taxonomy" id="639200"/>
    <lineage>
        <taxon>Bacteria</taxon>
        <taxon>Pseudomonadati</taxon>
        <taxon>Pseudomonadota</taxon>
        <taxon>Betaproteobacteria</taxon>
        <taxon>Burkholderiales</taxon>
        <taxon>Sphaerotilaceae</taxon>
        <taxon>Sphaerotilus</taxon>
    </lineage>
</organism>
<feature type="compositionally biased region" description="Low complexity" evidence="1">
    <location>
        <begin position="72"/>
        <end position="86"/>
    </location>
</feature>
<dbReference type="RefSeq" id="WP_149503425.1">
    <property type="nucleotide sequence ID" value="NZ_JACCPY010000006.1"/>
</dbReference>
<accession>A0A5C1Q3P2</accession>
<evidence type="ECO:0000313" key="4">
    <source>
        <dbReference type="Proteomes" id="UP000323522"/>
    </source>
</evidence>
<evidence type="ECO:0000256" key="1">
    <source>
        <dbReference type="SAM" id="MobiDB-lite"/>
    </source>
</evidence>
<dbReference type="InterPro" id="IPR010653">
    <property type="entry name" value="NlpB/DapX"/>
</dbReference>
<dbReference type="KEGG" id="snn:EWH46_07860"/>
<proteinExistence type="predicted"/>
<dbReference type="Gene3D" id="3.30.310.170">
    <property type="entry name" value="Outer membrane protein assembly factor BamC"/>
    <property type="match status" value="1"/>
</dbReference>
<gene>
    <name evidence="3" type="primary">bamC</name>
    <name evidence="3" type="ORF">EWH46_07860</name>
</gene>
<feature type="chain" id="PRO_5043780959" evidence="2">
    <location>
        <begin position="24"/>
        <end position="395"/>
    </location>
</feature>
<dbReference type="EMBL" id="CP035708">
    <property type="protein sequence ID" value="QEN00702.1"/>
    <property type="molecule type" value="Genomic_DNA"/>
</dbReference>
<evidence type="ECO:0000313" key="3">
    <source>
        <dbReference type="EMBL" id="QEN00702.1"/>
    </source>
</evidence>
<dbReference type="AlphaFoldDB" id="A0A5C1Q3P2"/>
<name>A0A5C1Q3P2_9BURK</name>
<feature type="compositionally biased region" description="Polar residues" evidence="1">
    <location>
        <begin position="92"/>
        <end position="105"/>
    </location>
</feature>
<evidence type="ECO:0000256" key="2">
    <source>
        <dbReference type="SAM" id="SignalP"/>
    </source>
</evidence>
<keyword evidence="2" id="KW-0732">Signal</keyword>
<feature type="signal peptide" evidence="2">
    <location>
        <begin position="1"/>
        <end position="23"/>
    </location>
</feature>
<dbReference type="OrthoDB" id="5291099at2"/>
<dbReference type="Pfam" id="PF06804">
    <property type="entry name" value="Lipoprotein_18"/>
    <property type="match status" value="1"/>
</dbReference>
<dbReference type="InterPro" id="IPR042268">
    <property type="entry name" value="BamC_C"/>
</dbReference>
<dbReference type="Proteomes" id="UP000323522">
    <property type="component" value="Chromosome"/>
</dbReference>
<feature type="region of interest" description="Disordered" evidence="1">
    <location>
        <begin position="49"/>
        <end position="106"/>
    </location>
</feature>
<protein>
    <submittedName>
        <fullName evidence="3">Outer membrane protein assembly factor BamC</fullName>
    </submittedName>
</protein>